<protein>
    <submittedName>
        <fullName evidence="2">Uncharacterized protein</fullName>
    </submittedName>
</protein>
<sequence length="264" mass="29885">MINSNFGQAKQDLCRFKYANIKEIPMKIKLSAFVLSLAVCTHAHELTTRPVEHTCPIGGEKFTSVMVMSGFSIDMKTDLEPVGMVMAPAPIPVCPSNKFVMFKDDFTQQELDKYEKVIRSEAYLKQVAEKASAQRLAGVMLELAGENQNAEQMMSIFLHASWLGGHQQDLEKVLHYADLTLKDGSLPAEKRVNTKLVRGEMLRKLSRFDEAKKQFEELTNEPTVKASEYLQKLTELELELTAEKDTYSHPVRQTLSLRGKIKDK</sequence>
<reference evidence="2" key="1">
    <citation type="submission" date="2009-07" db="EMBL/GenBank/DDBJ databases">
        <authorList>
            <person name="Weinstock G."/>
            <person name="Sodergren E."/>
            <person name="Clifton S."/>
            <person name="Fulton L."/>
            <person name="Fulton B."/>
            <person name="Courtney L."/>
            <person name="Fronick C."/>
            <person name="Harrison M."/>
            <person name="Strong C."/>
            <person name="Farmer C."/>
            <person name="Delahaunty K."/>
            <person name="Markovic C."/>
            <person name="Hall O."/>
            <person name="Minx P."/>
            <person name="Tomlinson C."/>
            <person name="Mitreva M."/>
            <person name="Nelson J."/>
            <person name="Hou S."/>
            <person name="Wollam A."/>
            <person name="Pepin K.H."/>
            <person name="Johnson M."/>
            <person name="Bhonagiri V."/>
            <person name="Nash W.E."/>
            <person name="Warren W."/>
            <person name="Chinwalla A."/>
            <person name="Mardis E.R."/>
            <person name="Wilson R.K."/>
        </authorList>
    </citation>
    <scope>NUCLEOTIDE SEQUENCE [LARGE SCALE GENOMIC DNA]</scope>
    <source>
        <strain evidence="2">ATCC 29256</strain>
    </source>
</reference>
<comment type="caution">
    <text evidence="2">The sequence shown here is derived from an EMBL/GenBank/DDBJ whole genome shotgun (WGS) entry which is preliminary data.</text>
</comment>
<accession>C6M559</accession>
<gene>
    <name evidence="2" type="ORF">NEISICOT_01658</name>
</gene>
<organism evidence="2 3">
    <name type="scientific">Neisseria sicca ATCC 29256</name>
    <dbReference type="NCBI Taxonomy" id="547045"/>
    <lineage>
        <taxon>Bacteria</taxon>
        <taxon>Pseudomonadati</taxon>
        <taxon>Pseudomonadota</taxon>
        <taxon>Betaproteobacteria</taxon>
        <taxon>Neisseriales</taxon>
        <taxon>Neisseriaceae</taxon>
        <taxon>Neisseria</taxon>
    </lineage>
</organism>
<feature type="coiled-coil region" evidence="1">
    <location>
        <begin position="201"/>
        <end position="246"/>
    </location>
</feature>
<dbReference type="Proteomes" id="UP000005365">
    <property type="component" value="Unassembled WGS sequence"/>
</dbReference>
<evidence type="ECO:0000313" key="3">
    <source>
        <dbReference type="Proteomes" id="UP000005365"/>
    </source>
</evidence>
<name>C6M559_NEISI</name>
<keyword evidence="1" id="KW-0175">Coiled coil</keyword>
<dbReference type="EMBL" id="ACKO02000008">
    <property type="protein sequence ID" value="EET44696.1"/>
    <property type="molecule type" value="Genomic_DNA"/>
</dbReference>
<proteinExistence type="predicted"/>
<evidence type="ECO:0000256" key="1">
    <source>
        <dbReference type="SAM" id="Coils"/>
    </source>
</evidence>
<dbReference type="AlphaFoldDB" id="C6M559"/>
<keyword evidence="3" id="KW-1185">Reference proteome</keyword>
<dbReference type="eggNOG" id="ENOG503446S">
    <property type="taxonomic scope" value="Bacteria"/>
</dbReference>
<evidence type="ECO:0000313" key="2">
    <source>
        <dbReference type="EMBL" id="EET44696.1"/>
    </source>
</evidence>